<dbReference type="Gene3D" id="1.10.510.10">
    <property type="entry name" value="Transferase(Phosphotransferase) domain 1"/>
    <property type="match status" value="1"/>
</dbReference>
<gene>
    <name evidence="1" type="ORF">K490DRAFT_52709</name>
</gene>
<accession>A0A9P4HYE2</accession>
<sequence>MTPERVEEEKPLTSALPVSVKSDDGKLATPIDFEILHTCIDIEDNNRTIRILTAKKEIKYLTVSHRIPNVHQAGLPPLPTGSWNYSQIKLSRNSNTPAFKKAKTLTFPSVTPLWHPDRIEYTSLHTAPTSSRTIKRGVELVTHPELNIPCIAKFAPMPWHTVLLTLETRNYHILHKHNINFPHDRPIGPAFLGHILEHGRAIGFLLEHVADARPATIADLDICREELGRLHALGYIHADVNRYNFLVARGSKKATLMDFASMRSAEGAEHYKNELEQLKMELGDEDSGKGKPDGDTVEWKYGAHL</sequence>
<evidence type="ECO:0000313" key="2">
    <source>
        <dbReference type="Proteomes" id="UP000799776"/>
    </source>
</evidence>
<proteinExistence type="predicted"/>
<dbReference type="Proteomes" id="UP000799776">
    <property type="component" value="Unassembled WGS sequence"/>
</dbReference>
<comment type="caution">
    <text evidence="1">The sequence shown here is derived from an EMBL/GenBank/DDBJ whole genome shotgun (WGS) entry which is preliminary data.</text>
</comment>
<dbReference type="OrthoDB" id="2687876at2759"/>
<dbReference type="EMBL" id="ML978711">
    <property type="protein sequence ID" value="KAF2091505.1"/>
    <property type="molecule type" value="Genomic_DNA"/>
</dbReference>
<organism evidence="1 2">
    <name type="scientific">Saccharata proteae CBS 121410</name>
    <dbReference type="NCBI Taxonomy" id="1314787"/>
    <lineage>
        <taxon>Eukaryota</taxon>
        <taxon>Fungi</taxon>
        <taxon>Dikarya</taxon>
        <taxon>Ascomycota</taxon>
        <taxon>Pezizomycotina</taxon>
        <taxon>Dothideomycetes</taxon>
        <taxon>Dothideomycetes incertae sedis</taxon>
        <taxon>Botryosphaeriales</taxon>
        <taxon>Saccharataceae</taxon>
        <taxon>Saccharata</taxon>
    </lineage>
</organism>
<reference evidence="1" key="1">
    <citation type="journal article" date="2020" name="Stud. Mycol.">
        <title>101 Dothideomycetes genomes: a test case for predicting lifestyles and emergence of pathogens.</title>
        <authorList>
            <person name="Haridas S."/>
            <person name="Albert R."/>
            <person name="Binder M."/>
            <person name="Bloem J."/>
            <person name="Labutti K."/>
            <person name="Salamov A."/>
            <person name="Andreopoulos B."/>
            <person name="Baker S."/>
            <person name="Barry K."/>
            <person name="Bills G."/>
            <person name="Bluhm B."/>
            <person name="Cannon C."/>
            <person name="Castanera R."/>
            <person name="Culley D."/>
            <person name="Daum C."/>
            <person name="Ezra D."/>
            <person name="Gonzalez J."/>
            <person name="Henrissat B."/>
            <person name="Kuo A."/>
            <person name="Liang C."/>
            <person name="Lipzen A."/>
            <person name="Lutzoni F."/>
            <person name="Magnuson J."/>
            <person name="Mondo S."/>
            <person name="Nolan M."/>
            <person name="Ohm R."/>
            <person name="Pangilinan J."/>
            <person name="Park H.-J."/>
            <person name="Ramirez L."/>
            <person name="Alfaro M."/>
            <person name="Sun H."/>
            <person name="Tritt A."/>
            <person name="Yoshinaga Y."/>
            <person name="Zwiers L.-H."/>
            <person name="Turgeon B."/>
            <person name="Goodwin S."/>
            <person name="Spatafora J."/>
            <person name="Crous P."/>
            <person name="Grigoriev I."/>
        </authorList>
    </citation>
    <scope>NUCLEOTIDE SEQUENCE</scope>
    <source>
        <strain evidence="1">CBS 121410</strain>
    </source>
</reference>
<keyword evidence="2" id="KW-1185">Reference proteome</keyword>
<protein>
    <recommendedName>
        <fullName evidence="3">Alpha-galactosidase A</fullName>
    </recommendedName>
</protein>
<evidence type="ECO:0008006" key="3">
    <source>
        <dbReference type="Google" id="ProtNLM"/>
    </source>
</evidence>
<dbReference type="AlphaFoldDB" id="A0A9P4HYE2"/>
<name>A0A9P4HYE2_9PEZI</name>
<evidence type="ECO:0000313" key="1">
    <source>
        <dbReference type="EMBL" id="KAF2091505.1"/>
    </source>
</evidence>
<dbReference type="InterPro" id="IPR011009">
    <property type="entry name" value="Kinase-like_dom_sf"/>
</dbReference>
<dbReference type="SUPFAM" id="SSF56112">
    <property type="entry name" value="Protein kinase-like (PK-like)"/>
    <property type="match status" value="1"/>
</dbReference>